<evidence type="ECO:0000256" key="2">
    <source>
        <dbReference type="ARBA" id="ARBA00022448"/>
    </source>
</evidence>
<keyword evidence="2" id="KW-0813">Transport</keyword>
<evidence type="ECO:0000256" key="4">
    <source>
        <dbReference type="ARBA" id="ARBA00022989"/>
    </source>
</evidence>
<dbReference type="Gene3D" id="1.20.1250.20">
    <property type="entry name" value="MFS general substrate transporter like domains"/>
    <property type="match status" value="1"/>
</dbReference>
<evidence type="ECO:0000313" key="7">
    <source>
        <dbReference type="EMBL" id="KXG48508.1"/>
    </source>
</evidence>
<keyword evidence="4 6" id="KW-1133">Transmembrane helix</keyword>
<feature type="transmembrane region" description="Helical" evidence="6">
    <location>
        <begin position="65"/>
        <end position="89"/>
    </location>
</feature>
<dbReference type="FunFam" id="1.20.1250.20:FF:000018">
    <property type="entry name" value="MFS transporter permease"/>
    <property type="match status" value="1"/>
</dbReference>
<proteinExistence type="predicted"/>
<evidence type="ECO:0000256" key="3">
    <source>
        <dbReference type="ARBA" id="ARBA00022692"/>
    </source>
</evidence>
<organism evidence="7 8">
    <name type="scientific">Penicillium patulum</name>
    <name type="common">Penicillium griseofulvum</name>
    <dbReference type="NCBI Taxonomy" id="5078"/>
    <lineage>
        <taxon>Eukaryota</taxon>
        <taxon>Fungi</taxon>
        <taxon>Dikarya</taxon>
        <taxon>Ascomycota</taxon>
        <taxon>Pezizomycotina</taxon>
        <taxon>Eurotiomycetes</taxon>
        <taxon>Eurotiomycetidae</taxon>
        <taxon>Eurotiales</taxon>
        <taxon>Aspergillaceae</taxon>
        <taxon>Penicillium</taxon>
    </lineage>
</organism>
<dbReference type="InterPro" id="IPR036259">
    <property type="entry name" value="MFS_trans_sf"/>
</dbReference>
<dbReference type="AlphaFoldDB" id="A0A135LHV1"/>
<evidence type="ECO:0000256" key="1">
    <source>
        <dbReference type="ARBA" id="ARBA00004141"/>
    </source>
</evidence>
<dbReference type="RefSeq" id="XP_040647044.1">
    <property type="nucleotide sequence ID" value="XM_040790091.1"/>
</dbReference>
<dbReference type="PANTHER" id="PTHR43791:SF48">
    <property type="entry name" value="TRANSPORTER, PUTATIVE (AFU_ORTHOLOGUE AFUA_4G01000)-RELATED"/>
    <property type="match status" value="1"/>
</dbReference>
<feature type="transmembrane region" description="Helical" evidence="6">
    <location>
        <begin position="173"/>
        <end position="191"/>
    </location>
</feature>
<keyword evidence="3 6" id="KW-0812">Transmembrane</keyword>
<keyword evidence="8" id="KW-1185">Reference proteome</keyword>
<feature type="transmembrane region" description="Helical" evidence="6">
    <location>
        <begin position="203"/>
        <end position="227"/>
    </location>
</feature>
<comment type="caution">
    <text evidence="7">The sequence shown here is derived from an EMBL/GenBank/DDBJ whole genome shotgun (WGS) entry which is preliminary data.</text>
</comment>
<accession>A0A135LHV1</accession>
<dbReference type="EMBL" id="LHQR01000065">
    <property type="protein sequence ID" value="KXG48508.1"/>
    <property type="molecule type" value="Genomic_DNA"/>
</dbReference>
<name>A0A135LHV1_PENPA</name>
<feature type="transmembrane region" description="Helical" evidence="6">
    <location>
        <begin position="374"/>
        <end position="391"/>
    </location>
</feature>
<sequence>MADAERGTTVIGDEKVISDHKEGMMRDVAHDAAERGHLATDEYGQPLFQFDKAAESRLRLKIDLYIVPTVALMYLFCFIDRANVVQTLIRFMSEIGNAKLAGFDKDLGLVGYDYNAVLSIFFVAYIAFEIPSNVVCKIVGPGWWLPAITLGFGICSVATAFVNDMPAAAGVRFLLGAFEAGLMPGIAYYLSRWYRRSELVFRLSLYIVMAPLAGAFGGLLASGILLLDSFGSLHSWRMIFAIEGIVTIGIAVIAFFTLTDRPETAKWLSQEEKDLAIARVKSERIGTTEVLDKLDMPKTLRGIFSPVTFVTAFIFGMNNITVQGLGFFAPTIVRTIYPDASVVSQQLHTVPPYVVGGFFTLLFPFLSWRFNHRLFFFVISPPLVMIANVISDTAKSSAIGTTIMFGNIGGLISTWSFLPFDGPNYPIGNGLNLATSTTSLILGGSLWAYLVWDNRRRARVDVHGALAGLSQKQIQDLDWRNPAFRWEP</sequence>
<keyword evidence="5 6" id="KW-0472">Membrane</keyword>
<dbReference type="InterPro" id="IPR011701">
    <property type="entry name" value="MFS"/>
</dbReference>
<protein>
    <submittedName>
        <fullName evidence="7">Major facilitator superfamily domain, general substrate transporter</fullName>
    </submittedName>
</protein>
<dbReference type="SUPFAM" id="SSF103473">
    <property type="entry name" value="MFS general substrate transporter"/>
    <property type="match status" value="1"/>
</dbReference>
<dbReference type="GeneID" id="63705391"/>
<feature type="transmembrane region" description="Helical" evidence="6">
    <location>
        <begin position="109"/>
        <end position="128"/>
    </location>
</feature>
<evidence type="ECO:0000313" key="8">
    <source>
        <dbReference type="Proteomes" id="UP000070168"/>
    </source>
</evidence>
<evidence type="ECO:0000256" key="5">
    <source>
        <dbReference type="ARBA" id="ARBA00023136"/>
    </source>
</evidence>
<dbReference type="GO" id="GO:0016020">
    <property type="term" value="C:membrane"/>
    <property type="evidence" value="ECO:0007669"/>
    <property type="project" value="UniProtKB-SubCell"/>
</dbReference>
<gene>
    <name evidence="7" type="ORF">PGRI_023780</name>
</gene>
<evidence type="ECO:0000256" key="6">
    <source>
        <dbReference type="SAM" id="Phobius"/>
    </source>
</evidence>
<dbReference type="OMA" id="NAIVIMF"/>
<feature type="transmembrane region" description="Helical" evidence="6">
    <location>
        <begin position="239"/>
        <end position="258"/>
    </location>
</feature>
<feature type="transmembrane region" description="Helical" evidence="6">
    <location>
        <begin position="430"/>
        <end position="452"/>
    </location>
</feature>
<dbReference type="Proteomes" id="UP000070168">
    <property type="component" value="Unassembled WGS sequence"/>
</dbReference>
<dbReference type="GO" id="GO:0022857">
    <property type="term" value="F:transmembrane transporter activity"/>
    <property type="evidence" value="ECO:0007669"/>
    <property type="project" value="InterPro"/>
</dbReference>
<dbReference type="OrthoDB" id="2985014at2759"/>
<comment type="subcellular location">
    <subcellularLocation>
        <location evidence="1">Membrane</location>
        <topology evidence="1">Multi-pass membrane protein</topology>
    </subcellularLocation>
</comment>
<feature type="transmembrane region" description="Helical" evidence="6">
    <location>
        <begin position="398"/>
        <end position="418"/>
    </location>
</feature>
<reference evidence="7 8" key="1">
    <citation type="journal article" date="2016" name="BMC Genomics">
        <title>Genome sequencing and secondary metabolism of the postharvest pathogen Penicillium griseofulvum.</title>
        <authorList>
            <person name="Banani H."/>
            <person name="Marcet-Houben M."/>
            <person name="Ballester A.R."/>
            <person name="Abbruscato P."/>
            <person name="Gonzalez-Candelas L."/>
            <person name="Gabaldon T."/>
            <person name="Spadaro D."/>
        </authorList>
    </citation>
    <scope>NUCLEOTIDE SEQUENCE [LARGE SCALE GENOMIC DNA]</scope>
    <source>
        <strain evidence="7 8">PG3</strain>
    </source>
</reference>
<dbReference type="STRING" id="5078.A0A135LHV1"/>
<feature type="transmembrane region" description="Helical" evidence="6">
    <location>
        <begin position="303"/>
        <end position="329"/>
    </location>
</feature>
<feature type="transmembrane region" description="Helical" evidence="6">
    <location>
        <begin position="143"/>
        <end position="161"/>
    </location>
</feature>
<dbReference type="PANTHER" id="PTHR43791">
    <property type="entry name" value="PERMEASE-RELATED"/>
    <property type="match status" value="1"/>
</dbReference>
<dbReference type="Pfam" id="PF07690">
    <property type="entry name" value="MFS_1"/>
    <property type="match status" value="1"/>
</dbReference>